<protein>
    <submittedName>
        <fullName evidence="1">Thiamine biosynthesis protein ThiS</fullName>
    </submittedName>
</protein>
<dbReference type="PANTHER" id="PTHR34472:SF1">
    <property type="entry name" value="SULFUR CARRIER PROTEIN THIS"/>
    <property type="match status" value="1"/>
</dbReference>
<dbReference type="Proteomes" id="UP000189933">
    <property type="component" value="Unassembled WGS sequence"/>
</dbReference>
<dbReference type="InterPro" id="IPR016155">
    <property type="entry name" value="Mopterin_synth/thiamin_S_b"/>
</dbReference>
<gene>
    <name evidence="1" type="ORF">SAMN02745885_00966</name>
</gene>
<dbReference type="Pfam" id="PF02597">
    <property type="entry name" value="ThiS"/>
    <property type="match status" value="1"/>
</dbReference>
<sequence>MVEILLNGQPTSIEAGTTIAALLASKNLNPQLVVVEVNREIIDRNRFAEVALNPGDQVEIVKFLGGG</sequence>
<dbReference type="InterPro" id="IPR003749">
    <property type="entry name" value="ThiS/MoaD-like"/>
</dbReference>
<dbReference type="SUPFAM" id="SSF54285">
    <property type="entry name" value="MoaD/ThiS"/>
    <property type="match status" value="1"/>
</dbReference>
<evidence type="ECO:0000313" key="1">
    <source>
        <dbReference type="EMBL" id="SJZ80142.1"/>
    </source>
</evidence>
<dbReference type="CDD" id="cd00565">
    <property type="entry name" value="Ubl_ThiS"/>
    <property type="match status" value="1"/>
</dbReference>
<dbReference type="PANTHER" id="PTHR34472">
    <property type="entry name" value="SULFUR CARRIER PROTEIN THIS"/>
    <property type="match status" value="1"/>
</dbReference>
<reference evidence="2" key="1">
    <citation type="submission" date="2017-02" db="EMBL/GenBank/DDBJ databases">
        <authorList>
            <person name="Varghese N."/>
            <person name="Submissions S."/>
        </authorList>
    </citation>
    <scope>NUCLEOTIDE SEQUENCE [LARGE SCALE GENOMIC DNA]</scope>
    <source>
        <strain evidence="2">DSM 16521</strain>
    </source>
</reference>
<name>A0A1T4NLR1_9FIRM</name>
<dbReference type="Gene3D" id="3.10.20.30">
    <property type="match status" value="1"/>
</dbReference>
<dbReference type="InterPro" id="IPR010035">
    <property type="entry name" value="Thi_S"/>
</dbReference>
<dbReference type="InterPro" id="IPR012675">
    <property type="entry name" value="Beta-grasp_dom_sf"/>
</dbReference>
<accession>A0A1T4NLR1</accession>
<dbReference type="NCBIfam" id="TIGR01683">
    <property type="entry name" value="thiS"/>
    <property type="match status" value="1"/>
</dbReference>
<keyword evidence="2" id="KW-1185">Reference proteome</keyword>
<evidence type="ECO:0000313" key="2">
    <source>
        <dbReference type="Proteomes" id="UP000189933"/>
    </source>
</evidence>
<organism evidence="1 2">
    <name type="scientific">Carboxydocella sporoproducens DSM 16521</name>
    <dbReference type="NCBI Taxonomy" id="1121270"/>
    <lineage>
        <taxon>Bacteria</taxon>
        <taxon>Bacillati</taxon>
        <taxon>Bacillota</taxon>
        <taxon>Clostridia</taxon>
        <taxon>Eubacteriales</taxon>
        <taxon>Clostridiales Family XVI. Incertae Sedis</taxon>
        <taxon>Carboxydocella</taxon>
    </lineage>
</organism>
<dbReference type="RefSeq" id="WP_200803466.1">
    <property type="nucleotide sequence ID" value="NZ_FUXM01000007.1"/>
</dbReference>
<dbReference type="AlphaFoldDB" id="A0A1T4NLR1"/>
<dbReference type="EMBL" id="FUXM01000007">
    <property type="protein sequence ID" value="SJZ80142.1"/>
    <property type="molecule type" value="Genomic_DNA"/>
</dbReference>
<proteinExistence type="predicted"/>